<evidence type="ECO:0000313" key="1">
    <source>
        <dbReference type="EMBL" id="CAI9589270.1"/>
    </source>
</evidence>
<organism evidence="1 2">
    <name type="scientific">Staurois parvus</name>
    <dbReference type="NCBI Taxonomy" id="386267"/>
    <lineage>
        <taxon>Eukaryota</taxon>
        <taxon>Metazoa</taxon>
        <taxon>Chordata</taxon>
        <taxon>Craniata</taxon>
        <taxon>Vertebrata</taxon>
        <taxon>Euteleostomi</taxon>
        <taxon>Amphibia</taxon>
        <taxon>Batrachia</taxon>
        <taxon>Anura</taxon>
        <taxon>Neobatrachia</taxon>
        <taxon>Ranoidea</taxon>
        <taxon>Ranidae</taxon>
        <taxon>Staurois</taxon>
    </lineage>
</organism>
<sequence length="44" mass="5251">MIPYCRELHELSVRPCLHLIIYWTYTMDKYSACIHPLPNPPPHT</sequence>
<dbReference type="Proteomes" id="UP001162483">
    <property type="component" value="Unassembled WGS sequence"/>
</dbReference>
<comment type="caution">
    <text evidence="1">The sequence shown here is derived from an EMBL/GenBank/DDBJ whole genome shotgun (WGS) entry which is preliminary data.</text>
</comment>
<accession>A0ABN9EWR8</accession>
<proteinExistence type="predicted"/>
<protein>
    <submittedName>
        <fullName evidence="1">Uncharacterized protein</fullName>
    </submittedName>
</protein>
<keyword evidence="2" id="KW-1185">Reference proteome</keyword>
<feature type="non-terminal residue" evidence="1">
    <location>
        <position position="44"/>
    </location>
</feature>
<gene>
    <name evidence="1" type="ORF">SPARVUS_LOCUS10863940</name>
</gene>
<name>A0ABN9EWR8_9NEOB</name>
<evidence type="ECO:0000313" key="2">
    <source>
        <dbReference type="Proteomes" id="UP001162483"/>
    </source>
</evidence>
<reference evidence="1" key="1">
    <citation type="submission" date="2023-05" db="EMBL/GenBank/DDBJ databases">
        <authorList>
            <person name="Stuckert A."/>
        </authorList>
    </citation>
    <scope>NUCLEOTIDE SEQUENCE</scope>
</reference>
<dbReference type="EMBL" id="CATNWA010016042">
    <property type="protein sequence ID" value="CAI9589270.1"/>
    <property type="molecule type" value="Genomic_DNA"/>
</dbReference>